<feature type="region of interest" description="Disordered" evidence="1">
    <location>
        <begin position="88"/>
        <end position="123"/>
    </location>
</feature>
<comment type="caution">
    <text evidence="2">The sequence shown here is derived from an EMBL/GenBank/DDBJ whole genome shotgun (WGS) entry which is preliminary data.</text>
</comment>
<evidence type="ECO:0000313" key="2">
    <source>
        <dbReference type="EMBL" id="KAG7162196.1"/>
    </source>
</evidence>
<feature type="compositionally biased region" description="Basic and acidic residues" evidence="1">
    <location>
        <begin position="97"/>
        <end position="107"/>
    </location>
</feature>
<keyword evidence="3" id="KW-1185">Reference proteome</keyword>
<evidence type="ECO:0000256" key="1">
    <source>
        <dbReference type="SAM" id="MobiDB-lite"/>
    </source>
</evidence>
<feature type="non-terminal residue" evidence="2">
    <location>
        <position position="171"/>
    </location>
</feature>
<dbReference type="Proteomes" id="UP000747542">
    <property type="component" value="Unassembled WGS sequence"/>
</dbReference>
<dbReference type="AlphaFoldDB" id="A0A8J5JQE8"/>
<protein>
    <submittedName>
        <fullName evidence="2">Uncharacterized protein</fullName>
    </submittedName>
</protein>
<evidence type="ECO:0000313" key="3">
    <source>
        <dbReference type="Proteomes" id="UP000747542"/>
    </source>
</evidence>
<accession>A0A8J5JQE8</accession>
<dbReference type="EMBL" id="JAHLQT010028013">
    <property type="protein sequence ID" value="KAG7162196.1"/>
    <property type="molecule type" value="Genomic_DNA"/>
</dbReference>
<reference evidence="2" key="1">
    <citation type="journal article" date="2021" name="Sci. Adv.">
        <title>The American lobster genome reveals insights on longevity, neural, and immune adaptations.</title>
        <authorList>
            <person name="Polinski J.M."/>
            <person name="Zimin A.V."/>
            <person name="Clark K.F."/>
            <person name="Kohn A.B."/>
            <person name="Sadowski N."/>
            <person name="Timp W."/>
            <person name="Ptitsyn A."/>
            <person name="Khanna P."/>
            <person name="Romanova D.Y."/>
            <person name="Williams P."/>
            <person name="Greenwood S.J."/>
            <person name="Moroz L.L."/>
            <person name="Walt D.R."/>
            <person name="Bodnar A.G."/>
        </authorList>
    </citation>
    <scope>NUCLEOTIDE SEQUENCE</scope>
    <source>
        <strain evidence="2">GMGI-L3</strain>
    </source>
</reference>
<gene>
    <name evidence="2" type="ORF">Hamer_G010869</name>
</gene>
<proteinExistence type="predicted"/>
<organism evidence="2 3">
    <name type="scientific">Homarus americanus</name>
    <name type="common">American lobster</name>
    <dbReference type="NCBI Taxonomy" id="6706"/>
    <lineage>
        <taxon>Eukaryota</taxon>
        <taxon>Metazoa</taxon>
        <taxon>Ecdysozoa</taxon>
        <taxon>Arthropoda</taxon>
        <taxon>Crustacea</taxon>
        <taxon>Multicrustacea</taxon>
        <taxon>Malacostraca</taxon>
        <taxon>Eumalacostraca</taxon>
        <taxon>Eucarida</taxon>
        <taxon>Decapoda</taxon>
        <taxon>Pleocyemata</taxon>
        <taxon>Astacidea</taxon>
        <taxon>Nephropoidea</taxon>
        <taxon>Nephropidae</taxon>
        <taxon>Homarus</taxon>
    </lineage>
</organism>
<name>A0A8J5JQE8_HOMAM</name>
<sequence>WSVGEEARVSPWVIIGISSDLLIREGHYFPLDNMVTLALWDRSWSLRQVALWEVYQAARNLTHRISKVGFWTLPPNLAQDAETCPAAMNVSSGYNESQEKGTRREKEEEKEEEEQETQSFPNANIASRRMDLTGLHIRCLTLSVSPYVCFSTTITTTTTTFFLNVASSLPQ</sequence>